<feature type="region of interest" description="Disordered" evidence="1">
    <location>
        <begin position="160"/>
        <end position="265"/>
    </location>
</feature>
<dbReference type="EMBL" id="JBBYAK010000002">
    <property type="protein sequence ID" value="MEL3959410.1"/>
    <property type="molecule type" value="Genomic_DNA"/>
</dbReference>
<feature type="compositionally biased region" description="Basic and acidic residues" evidence="1">
    <location>
        <begin position="160"/>
        <end position="227"/>
    </location>
</feature>
<organism evidence="2 3">
    <name type="scientific">Caldifermentibacillus hisashii</name>
    <dbReference type="NCBI Taxonomy" id="996558"/>
    <lineage>
        <taxon>Bacteria</taxon>
        <taxon>Bacillati</taxon>
        <taxon>Bacillota</taxon>
        <taxon>Bacilli</taxon>
        <taxon>Bacillales</taxon>
        <taxon>Bacillaceae</taxon>
        <taxon>Caldifermentibacillus</taxon>
    </lineage>
</organism>
<evidence type="ECO:0000313" key="2">
    <source>
        <dbReference type="EMBL" id="MEL3959410.1"/>
    </source>
</evidence>
<evidence type="ECO:0008006" key="4">
    <source>
        <dbReference type="Google" id="ProtNLM"/>
    </source>
</evidence>
<reference evidence="2 3" key="1">
    <citation type="submission" date="2024-03" db="EMBL/GenBank/DDBJ databases">
        <title>Bacilli Hybrid Assemblies.</title>
        <authorList>
            <person name="Kovac J."/>
        </authorList>
    </citation>
    <scope>NUCLEOTIDE SEQUENCE [LARGE SCALE GENOMIC DNA]</scope>
    <source>
        <strain evidence="2 3">FSL M8-0022</strain>
    </source>
</reference>
<dbReference type="Proteomes" id="UP001459714">
    <property type="component" value="Unassembled WGS sequence"/>
</dbReference>
<gene>
    <name evidence="2" type="ORF">NST17_19855</name>
</gene>
<sequence>MNLLPNYKTPNDILLVLKRDGSSKNPYVDIQETLQVANNKVMLNEVPDSLNKIIVKNDTGIELFETDNQFPDINEFYVDYRTGFVYFHQTNEGKKFTFQYSGTGKIAIHYSRIYFENNDEQETIKTIRDISNEAQTNAEYALNQGDYAKQQAENITSNEDVRLQNEEERQNNEQSRKDNEILRDEAEEIRKKNEQQRTHDEESRSIAESIRVHNEDERIASEEKRVNAEQLRVTQETERQNLENVRKQNEENRQSNENARVKEHSQRIKIIDNTKFINPYSSTSTYNKNNIVFYNGSSFISKIDNNIGNIPPDPLYAYENEYWALLAKKGSDGVGSVSIKKHVFIATEGQTKFVLPFLYEIGTNKVRVTVNGSLIEDYVETNSTTITLVNSVPAGTKVIVEVFSTEFDDRIEEFNNKMDELDSAILNVNNQSEYAKTQGDYSKTQGDYAKTQGEYAKEQGDYAKTQGLSANQAASAANDAAQNATAEASNLSQLKTDVSAATDEANSAATSATQAATNANTAAQNATTQANYAKQQGDYAKQQGDIAKGIIESGTVASVNGQKGAVVLNAEDVNAIPATEKGVAGGVAKLNEDGKVVDASGNEVEGKVKSVNGQTGEVNISIPTKTSELVNDSDFATAKYVEDEVGEVSNELASHLADYVKHPAYAVTTGSANAYEVTLTPAPTAYEDGFGIVVAIHADSTGESTLNVNGLGAIPIKKSNGNDVTNLKINGIYTLRYRAGNFILQGEGSDFSDTDKSNLILINSINTIYDM</sequence>
<evidence type="ECO:0000313" key="3">
    <source>
        <dbReference type="Proteomes" id="UP001459714"/>
    </source>
</evidence>
<feature type="compositionally biased region" description="Basic and acidic residues" evidence="1">
    <location>
        <begin position="235"/>
        <end position="265"/>
    </location>
</feature>
<accession>A0ABU9K2V8</accession>
<protein>
    <recommendedName>
        <fullName evidence="4">BppU N-terminal domain-containing protein</fullName>
    </recommendedName>
</protein>
<name>A0ABU9K2V8_9BACI</name>
<comment type="caution">
    <text evidence="2">The sequence shown here is derived from an EMBL/GenBank/DDBJ whole genome shotgun (WGS) entry which is preliminary data.</text>
</comment>
<proteinExistence type="predicted"/>
<dbReference type="RefSeq" id="WP_342021048.1">
    <property type="nucleotide sequence ID" value="NZ_JBBYAK010000002.1"/>
</dbReference>
<keyword evidence="3" id="KW-1185">Reference proteome</keyword>
<evidence type="ECO:0000256" key="1">
    <source>
        <dbReference type="SAM" id="MobiDB-lite"/>
    </source>
</evidence>